<comment type="subcellular location">
    <subcellularLocation>
        <location evidence="2">Endoplasmic reticulum</location>
    </subcellularLocation>
    <subcellularLocation>
        <location evidence="3">Membrane</location>
    </subcellularLocation>
    <subcellularLocation>
        <location evidence="1">Mitochondrion</location>
    </subcellularLocation>
</comment>
<dbReference type="SUPFAM" id="SSF54495">
    <property type="entry name" value="UBC-like"/>
    <property type="match status" value="1"/>
</dbReference>
<dbReference type="GeneID" id="70247523"/>
<evidence type="ECO:0000313" key="11">
    <source>
        <dbReference type="Proteomes" id="UP001201262"/>
    </source>
</evidence>
<dbReference type="PANTHER" id="PTHR48182:SF2">
    <property type="entry name" value="PROTEIN SERAC1"/>
    <property type="match status" value="1"/>
</dbReference>
<dbReference type="Pfam" id="PF00179">
    <property type="entry name" value="UQ_con"/>
    <property type="match status" value="1"/>
</dbReference>
<organism evidence="10 11">
    <name type="scientific">Talaromyces proteolyticus</name>
    <dbReference type="NCBI Taxonomy" id="1131652"/>
    <lineage>
        <taxon>Eukaryota</taxon>
        <taxon>Fungi</taxon>
        <taxon>Dikarya</taxon>
        <taxon>Ascomycota</taxon>
        <taxon>Pezizomycotina</taxon>
        <taxon>Eurotiomycetes</taxon>
        <taxon>Eurotiomycetidae</taxon>
        <taxon>Eurotiales</taxon>
        <taxon>Trichocomaceae</taxon>
        <taxon>Talaromyces</taxon>
        <taxon>Talaromyces sect. Bacilispori</taxon>
    </lineage>
</organism>
<dbReference type="PANTHER" id="PTHR48182">
    <property type="entry name" value="PROTEIN SERAC1"/>
    <property type="match status" value="1"/>
</dbReference>
<feature type="compositionally biased region" description="Basic and acidic residues" evidence="8">
    <location>
        <begin position="418"/>
        <end position="428"/>
    </location>
</feature>
<dbReference type="GO" id="GO:0016020">
    <property type="term" value="C:membrane"/>
    <property type="evidence" value="ECO:0007669"/>
    <property type="project" value="UniProtKB-SubCell"/>
</dbReference>
<evidence type="ECO:0000256" key="3">
    <source>
        <dbReference type="ARBA" id="ARBA00004370"/>
    </source>
</evidence>
<gene>
    <name evidence="10" type="ORF">BGW36DRAFT_388505</name>
</gene>
<sequence>MAVQQITSRSGEVYTVPDDTLDIHVLWPPESQAGTTIKADIVAVHGLGGDSFGTWIEKSSKELWLRTFLPKDIANVRIMTFGYNSNFVRDTATGNTYNFAENLLAALRRKRPGEARRRPLIFIGHSLGGIVIKQALITAKIRSQQYKDILESTWHLIFLGTPHQGSLFAPGADFLNKLTSVFSSERTRVTKELKLWSPELLSITQDFAFIADHFSKTSFWEREKTKGLTIVHEGSARLGHRNEEVVGLYADHLTICKFASQSSSSYRTVRDTLILEVMRLDEREATEEHEHNIQELAQNLRLLFSVCVNKMSNLQQELHEMELWILLIRFKAWGQACSLDNPQSRLQELDNPALHVLVENALMRFVHLLSETDRLEGLGSRNLPDMTSSTNTTAFQRLRNILNDPTERGGLQPVHPRRNTDDRGRSEETVEALSNYVDEIESLTNIPAVSDQRQRIIEKEVESISDLSILEQLESARSGTSAVVSEVASIRLRKLRDQADTDSDKAETDSTISLDPSFQTAQAYLQIDKQMFEEAESDFQDMMIAEGVGNLDALSPDDRAQQANWKAGKPAFQIPRWRASSKTAQYGSKLELIRNANEVVRQEQISIRPKKFTAAANRILRNLQQIISDDVKGIRVLLPVADDLEHLHACIEGPPDTPYEGGIFWIDMQLKEYPFKPPKLRFMTRVYHPNIDCRGVVCADFLEQSS</sequence>
<dbReference type="AlphaFoldDB" id="A0AAD4PVN7"/>
<dbReference type="RefSeq" id="XP_046067630.1">
    <property type="nucleotide sequence ID" value="XM_046217236.1"/>
</dbReference>
<dbReference type="InterPro" id="IPR007751">
    <property type="entry name" value="DUF676_lipase-like"/>
</dbReference>
<dbReference type="PROSITE" id="PS50127">
    <property type="entry name" value="UBC_2"/>
    <property type="match status" value="1"/>
</dbReference>
<dbReference type="InterPro" id="IPR000608">
    <property type="entry name" value="UBC"/>
</dbReference>
<protein>
    <recommendedName>
        <fullName evidence="9">UBC core domain-containing protein</fullName>
    </recommendedName>
</protein>
<evidence type="ECO:0000256" key="7">
    <source>
        <dbReference type="ARBA" id="ARBA00023136"/>
    </source>
</evidence>
<proteinExistence type="inferred from homology"/>
<dbReference type="Proteomes" id="UP001201262">
    <property type="component" value="Unassembled WGS sequence"/>
</dbReference>
<keyword evidence="11" id="KW-1185">Reference proteome</keyword>
<evidence type="ECO:0000256" key="2">
    <source>
        <dbReference type="ARBA" id="ARBA00004240"/>
    </source>
</evidence>
<dbReference type="InterPro" id="IPR038305">
    <property type="entry name" value="HeLo_sf"/>
</dbReference>
<dbReference type="GO" id="GO:0005783">
    <property type="term" value="C:endoplasmic reticulum"/>
    <property type="evidence" value="ECO:0007669"/>
    <property type="project" value="UniProtKB-SubCell"/>
</dbReference>
<evidence type="ECO:0000256" key="5">
    <source>
        <dbReference type="ARBA" id="ARBA00022824"/>
    </source>
</evidence>
<comment type="similarity">
    <text evidence="4">Belongs to the putative lipase ROG1 family.</text>
</comment>
<feature type="domain" description="UBC core" evidence="9">
    <location>
        <begin position="614"/>
        <end position="706"/>
    </location>
</feature>
<evidence type="ECO:0000259" key="9">
    <source>
        <dbReference type="PROSITE" id="PS50127"/>
    </source>
</evidence>
<dbReference type="Pfam" id="PF14479">
    <property type="entry name" value="HeLo"/>
    <property type="match status" value="1"/>
</dbReference>
<evidence type="ECO:0000313" key="10">
    <source>
        <dbReference type="EMBL" id="KAH8691538.1"/>
    </source>
</evidence>
<dbReference type="GO" id="GO:0005739">
    <property type="term" value="C:mitochondrion"/>
    <property type="evidence" value="ECO:0007669"/>
    <property type="project" value="UniProtKB-SubCell"/>
</dbReference>
<dbReference type="Gene3D" id="3.40.50.1820">
    <property type="entry name" value="alpha/beta hydrolase"/>
    <property type="match status" value="1"/>
</dbReference>
<dbReference type="Gene3D" id="1.20.120.1020">
    <property type="entry name" value="Prion-inhibition and propagation, HeLo domain"/>
    <property type="match status" value="1"/>
</dbReference>
<comment type="caution">
    <text evidence="10">The sequence shown here is derived from an EMBL/GenBank/DDBJ whole genome shotgun (WGS) entry which is preliminary data.</text>
</comment>
<dbReference type="SUPFAM" id="SSF53474">
    <property type="entry name" value="alpha/beta-Hydrolases"/>
    <property type="match status" value="1"/>
</dbReference>
<evidence type="ECO:0000256" key="8">
    <source>
        <dbReference type="SAM" id="MobiDB-lite"/>
    </source>
</evidence>
<evidence type="ECO:0000256" key="6">
    <source>
        <dbReference type="ARBA" id="ARBA00023128"/>
    </source>
</evidence>
<evidence type="ECO:0000256" key="1">
    <source>
        <dbReference type="ARBA" id="ARBA00004173"/>
    </source>
</evidence>
<dbReference type="Pfam" id="PF05057">
    <property type="entry name" value="DUF676"/>
    <property type="match status" value="1"/>
</dbReference>
<keyword evidence="6" id="KW-0496">Mitochondrion</keyword>
<keyword evidence="7" id="KW-0472">Membrane</keyword>
<dbReference type="EMBL" id="JAJTJA010000012">
    <property type="protein sequence ID" value="KAH8691538.1"/>
    <property type="molecule type" value="Genomic_DNA"/>
</dbReference>
<feature type="region of interest" description="Disordered" evidence="8">
    <location>
        <begin position="404"/>
        <end position="428"/>
    </location>
</feature>
<dbReference type="InterPro" id="IPR029498">
    <property type="entry name" value="HeLo_dom"/>
</dbReference>
<reference evidence="10" key="1">
    <citation type="submission" date="2021-12" db="EMBL/GenBank/DDBJ databases">
        <title>Convergent genome expansion in fungi linked to evolution of root-endophyte symbiosis.</title>
        <authorList>
            <consortium name="DOE Joint Genome Institute"/>
            <person name="Ke Y.-H."/>
            <person name="Bonito G."/>
            <person name="Liao H.-L."/>
            <person name="Looney B."/>
            <person name="Rojas-Flechas A."/>
            <person name="Nash J."/>
            <person name="Hameed K."/>
            <person name="Schadt C."/>
            <person name="Martin F."/>
            <person name="Crous P.W."/>
            <person name="Miettinen O."/>
            <person name="Magnuson J.K."/>
            <person name="Labbe J."/>
            <person name="Jacobson D."/>
            <person name="Doktycz M.J."/>
            <person name="Veneault-Fourrey C."/>
            <person name="Kuo A."/>
            <person name="Mondo S."/>
            <person name="Calhoun S."/>
            <person name="Riley R."/>
            <person name="Ohm R."/>
            <person name="LaButti K."/>
            <person name="Andreopoulos B."/>
            <person name="Pangilinan J."/>
            <person name="Nolan M."/>
            <person name="Tritt A."/>
            <person name="Clum A."/>
            <person name="Lipzen A."/>
            <person name="Daum C."/>
            <person name="Barry K."/>
            <person name="Grigoriev I.V."/>
            <person name="Vilgalys R."/>
        </authorList>
    </citation>
    <scope>NUCLEOTIDE SEQUENCE</scope>
    <source>
        <strain evidence="10">PMI_201</strain>
    </source>
</reference>
<name>A0AAD4PVN7_9EURO</name>
<dbReference type="InterPro" id="IPR029058">
    <property type="entry name" value="AB_hydrolase_fold"/>
</dbReference>
<dbReference type="InterPro" id="IPR052374">
    <property type="entry name" value="SERAC1"/>
</dbReference>
<evidence type="ECO:0000256" key="4">
    <source>
        <dbReference type="ARBA" id="ARBA00007920"/>
    </source>
</evidence>
<dbReference type="InterPro" id="IPR016135">
    <property type="entry name" value="UBQ-conjugating_enzyme/RWD"/>
</dbReference>
<dbReference type="SMART" id="SM00212">
    <property type="entry name" value="UBCc"/>
    <property type="match status" value="1"/>
</dbReference>
<dbReference type="Gene3D" id="3.10.110.10">
    <property type="entry name" value="Ubiquitin Conjugating Enzyme"/>
    <property type="match status" value="1"/>
</dbReference>
<accession>A0AAD4PVN7</accession>
<keyword evidence="5" id="KW-0256">Endoplasmic reticulum</keyword>